<dbReference type="InterPro" id="IPR000845">
    <property type="entry name" value="Nucleoside_phosphorylase_d"/>
</dbReference>
<dbReference type="InterPro" id="IPR010050">
    <property type="entry name" value="MTA_SAH_nuc_hyp"/>
</dbReference>
<evidence type="ECO:0000313" key="3">
    <source>
        <dbReference type="Proteomes" id="UP000247763"/>
    </source>
</evidence>
<dbReference type="NCBIfam" id="TIGR01705">
    <property type="entry name" value="MTA_SAH-nuc-hyp"/>
    <property type="match status" value="1"/>
</dbReference>
<dbReference type="SUPFAM" id="SSF53167">
    <property type="entry name" value="Purine and uridine phosphorylases"/>
    <property type="match status" value="1"/>
</dbReference>
<reference evidence="3" key="1">
    <citation type="submission" date="2018-05" db="EMBL/GenBank/DDBJ databases">
        <title>Genome sequencing of Phenylobacterium sp. HYN0004.</title>
        <authorList>
            <person name="Yi H."/>
            <person name="Baek C."/>
        </authorList>
    </citation>
    <scope>NUCLEOTIDE SEQUENCE [LARGE SCALE GENOMIC DNA]</scope>
    <source>
        <strain evidence="3">HYN0004</strain>
    </source>
</reference>
<dbReference type="GO" id="GO:0009116">
    <property type="term" value="P:nucleoside metabolic process"/>
    <property type="evidence" value="ECO:0007669"/>
    <property type="project" value="InterPro"/>
</dbReference>
<dbReference type="AlphaFoldDB" id="A0A2Z3HRP9"/>
<keyword evidence="3" id="KW-1185">Reference proteome</keyword>
<proteinExistence type="predicted"/>
<dbReference type="OrthoDB" id="997641at2"/>
<dbReference type="RefSeq" id="WP_110449395.1">
    <property type="nucleotide sequence ID" value="NZ_CP029479.1"/>
</dbReference>
<accession>A0A2Z3HRP9</accession>
<name>A0A2Z3HRP9_9CAUL</name>
<dbReference type="GO" id="GO:0003824">
    <property type="term" value="F:catalytic activity"/>
    <property type="evidence" value="ECO:0007669"/>
    <property type="project" value="InterPro"/>
</dbReference>
<feature type="domain" description="Nucleoside phosphorylase" evidence="1">
    <location>
        <begin position="135"/>
        <end position="200"/>
    </location>
</feature>
<dbReference type="Pfam" id="PF01048">
    <property type="entry name" value="PNP_UDP_1"/>
    <property type="match status" value="1"/>
</dbReference>
<sequence>MKLVQSGNRRILFIMAAPPEYGPALRARFTPLMTGVGPVEAGLAVGAALARLEASGQTPDVAVCLGSAGSRTLEQTGVYQVASVSYRDIDASPLGIPAGLTPYLDLPRELPLTVLLPDLPTVRLSTGGAVISGAAYDAIDADMVDMETFAVARACMAHGVPLAGLRGVSDGAEDLRHMDDWKAYLHVIDEKLAGVVDRILALAD</sequence>
<organism evidence="2 3">
    <name type="scientific">Phenylobacterium parvum</name>
    <dbReference type="NCBI Taxonomy" id="2201350"/>
    <lineage>
        <taxon>Bacteria</taxon>
        <taxon>Pseudomonadati</taxon>
        <taxon>Pseudomonadota</taxon>
        <taxon>Alphaproteobacteria</taxon>
        <taxon>Caulobacterales</taxon>
        <taxon>Caulobacteraceae</taxon>
        <taxon>Phenylobacterium</taxon>
    </lineage>
</organism>
<dbReference type="Gene3D" id="3.40.50.1580">
    <property type="entry name" value="Nucleoside phosphorylase domain"/>
    <property type="match status" value="1"/>
</dbReference>
<protein>
    <submittedName>
        <fullName evidence="2">5'-methylthioadenosine/S-adenosylhomocysteine nucleosidase</fullName>
    </submittedName>
</protein>
<dbReference type="KEGG" id="phb:HYN04_03040"/>
<gene>
    <name evidence="2" type="ORF">HYN04_03040</name>
</gene>
<dbReference type="Proteomes" id="UP000247763">
    <property type="component" value="Chromosome"/>
</dbReference>
<evidence type="ECO:0000259" key="1">
    <source>
        <dbReference type="Pfam" id="PF01048"/>
    </source>
</evidence>
<dbReference type="EMBL" id="CP029479">
    <property type="protein sequence ID" value="AWM76826.1"/>
    <property type="molecule type" value="Genomic_DNA"/>
</dbReference>
<dbReference type="InterPro" id="IPR035994">
    <property type="entry name" value="Nucleoside_phosphorylase_sf"/>
</dbReference>
<evidence type="ECO:0000313" key="2">
    <source>
        <dbReference type="EMBL" id="AWM76826.1"/>
    </source>
</evidence>